<comment type="similarity">
    <text evidence="3">Belongs to the bacterial solute-binding protein SsuA/TauA family.</text>
</comment>
<proteinExistence type="inferred from homology"/>
<organism evidence="9 10">
    <name type="scientific">Halalkalibacter nanhaiisediminis</name>
    <dbReference type="NCBI Taxonomy" id="688079"/>
    <lineage>
        <taxon>Bacteria</taxon>
        <taxon>Bacillati</taxon>
        <taxon>Bacillota</taxon>
        <taxon>Bacilli</taxon>
        <taxon>Bacillales</taxon>
        <taxon>Bacillaceae</taxon>
        <taxon>Halalkalibacter</taxon>
    </lineage>
</organism>
<gene>
    <name evidence="9" type="ORF">IQ10_02135</name>
</gene>
<evidence type="ECO:0000313" key="9">
    <source>
        <dbReference type="EMBL" id="TWI56244.1"/>
    </source>
</evidence>
<evidence type="ECO:0000256" key="4">
    <source>
        <dbReference type="ARBA" id="ARBA00022448"/>
    </source>
</evidence>
<keyword evidence="4" id="KW-0813">Transport</keyword>
<dbReference type="SUPFAM" id="SSF53850">
    <property type="entry name" value="Periplasmic binding protein-like II"/>
    <property type="match status" value="1"/>
</dbReference>
<comment type="subcellular location">
    <subcellularLocation>
        <location evidence="2">Cell inner membrane</location>
    </subcellularLocation>
    <subcellularLocation>
        <location evidence="1">Periplasm</location>
    </subcellularLocation>
</comment>
<evidence type="ECO:0000256" key="5">
    <source>
        <dbReference type="ARBA" id="ARBA00022475"/>
    </source>
</evidence>
<dbReference type="Gene3D" id="3.40.190.10">
    <property type="entry name" value="Periplasmic binding protein-like II"/>
    <property type="match status" value="2"/>
</dbReference>
<dbReference type="GO" id="GO:0005886">
    <property type="term" value="C:plasma membrane"/>
    <property type="evidence" value="ECO:0007669"/>
    <property type="project" value="UniProtKB-SubCell"/>
</dbReference>
<keyword evidence="5" id="KW-1003">Cell membrane</keyword>
<evidence type="ECO:0000256" key="6">
    <source>
        <dbReference type="ARBA" id="ARBA00022519"/>
    </source>
</evidence>
<dbReference type="PANTHER" id="PTHR30024:SF47">
    <property type="entry name" value="TAURINE-BINDING PERIPLASMIC PROTEIN"/>
    <property type="match status" value="1"/>
</dbReference>
<dbReference type="GO" id="GO:0042626">
    <property type="term" value="F:ATPase-coupled transmembrane transporter activity"/>
    <property type="evidence" value="ECO:0007669"/>
    <property type="project" value="InterPro"/>
</dbReference>
<dbReference type="EMBL" id="VLKZ01000005">
    <property type="protein sequence ID" value="TWI56244.1"/>
    <property type="molecule type" value="Genomic_DNA"/>
</dbReference>
<dbReference type="NCBIfam" id="TIGR01728">
    <property type="entry name" value="SsuA_fam"/>
    <property type="match status" value="1"/>
</dbReference>
<dbReference type="InterPro" id="IPR044527">
    <property type="entry name" value="NrtA/CpmA_ABC-bd_dom"/>
</dbReference>
<evidence type="ECO:0000256" key="3">
    <source>
        <dbReference type="ARBA" id="ARBA00010742"/>
    </source>
</evidence>
<evidence type="ECO:0000256" key="7">
    <source>
        <dbReference type="ARBA" id="ARBA00022729"/>
    </source>
</evidence>
<name>A0A562QHM5_9BACI</name>
<dbReference type="AlphaFoldDB" id="A0A562QHM5"/>
<dbReference type="Pfam" id="PF13379">
    <property type="entry name" value="NMT1_2"/>
    <property type="match status" value="1"/>
</dbReference>
<keyword evidence="7" id="KW-0732">Signal</keyword>
<reference evidence="9 10" key="1">
    <citation type="journal article" date="2015" name="Stand. Genomic Sci.">
        <title>Genomic Encyclopedia of Bacterial and Archaeal Type Strains, Phase III: the genomes of soil and plant-associated and newly described type strains.</title>
        <authorList>
            <person name="Whitman W.B."/>
            <person name="Woyke T."/>
            <person name="Klenk H.P."/>
            <person name="Zhou Y."/>
            <person name="Lilburn T.G."/>
            <person name="Beck B.J."/>
            <person name="De Vos P."/>
            <person name="Vandamme P."/>
            <person name="Eisen J.A."/>
            <person name="Garrity G."/>
            <person name="Hugenholtz P."/>
            <person name="Kyrpides N.C."/>
        </authorList>
    </citation>
    <scope>NUCLEOTIDE SEQUENCE [LARGE SCALE GENOMIC DNA]</scope>
    <source>
        <strain evidence="9 10">CGMCC 1.10116</strain>
    </source>
</reference>
<keyword evidence="6" id="KW-0997">Cell inner membrane</keyword>
<dbReference type="Proteomes" id="UP000315711">
    <property type="component" value="Unassembled WGS sequence"/>
</dbReference>
<evidence type="ECO:0000256" key="1">
    <source>
        <dbReference type="ARBA" id="ARBA00004418"/>
    </source>
</evidence>
<dbReference type="GO" id="GO:0042597">
    <property type="term" value="C:periplasmic space"/>
    <property type="evidence" value="ECO:0007669"/>
    <property type="project" value="UniProtKB-SubCell"/>
</dbReference>
<sequence>MMKKRTILTFISLLTLLGVILAGCGSSGNEGGEQSSTEEKTAVKIGYFPNLTHVATIVGLEKGFFAEAFGEDIEIQTQTFNNGGLFMEGMSTNAIEIGTVGPGPAMNFFFKDPSYQIVSGAVNGGAVLVVRGDSDIETIADLDGKRIAIPVIGSTQDIMLRKALQEADLAPTANGGTVEMLAAAPADTSTLFIQEDVDGAATQEPWGQVLETKADGRVLLDWDEFAWGEESTNTVVVAHKNLIESHPELVEKYLEAHVKAIEFIQENPAESQQLVVDHLKELTGQELDLDELAAAMERLTVTYEVNEDVIQEMATIGMEADYTSSDDLEGFIDLSHLEKVLNANQ</sequence>
<comment type="caution">
    <text evidence="9">The sequence shown here is derived from an EMBL/GenBank/DDBJ whole genome shotgun (WGS) entry which is preliminary data.</text>
</comment>
<protein>
    <submittedName>
        <fullName evidence="9">NitT/TauT family transport system substrate-binding protein</fullName>
    </submittedName>
</protein>
<evidence type="ECO:0000256" key="8">
    <source>
        <dbReference type="ARBA" id="ARBA00023136"/>
    </source>
</evidence>
<accession>A0A562QHM5</accession>
<dbReference type="CDD" id="cd13553">
    <property type="entry name" value="PBP2_NrtA_CpmA_like"/>
    <property type="match status" value="1"/>
</dbReference>
<dbReference type="InterPro" id="IPR010067">
    <property type="entry name" value="ABC_SsuA_sub-bd"/>
</dbReference>
<keyword evidence="8" id="KW-0472">Membrane</keyword>
<evidence type="ECO:0000256" key="2">
    <source>
        <dbReference type="ARBA" id="ARBA00004533"/>
    </source>
</evidence>
<dbReference type="PANTHER" id="PTHR30024">
    <property type="entry name" value="ALIPHATIC SULFONATES-BINDING PROTEIN-RELATED"/>
    <property type="match status" value="1"/>
</dbReference>
<dbReference type="PROSITE" id="PS51257">
    <property type="entry name" value="PROKAR_LIPOPROTEIN"/>
    <property type="match status" value="1"/>
</dbReference>
<evidence type="ECO:0000313" key="10">
    <source>
        <dbReference type="Proteomes" id="UP000315711"/>
    </source>
</evidence>
<keyword evidence="10" id="KW-1185">Reference proteome</keyword>